<proteinExistence type="predicted"/>
<name>F2UGM8_SALR5</name>
<sequence length="298" mass="33129">MSEVRRVKLRGRRGSVWTLPVATAKRQYGGRGLARASLWIPLPSEAGGQHFTAASWLSRFKEAYEEHVEGFHGRAFSASVRRQRQANMDWKVLQHAKWTGMIPGQQADEAGADRSMSGSVDREGGSDRAHDYDPHTQQHGKPRSRRRRHKDQGTHSSTAPSDGNNTAAAVAGGGSDPYTNKKMHSLMQQTMSQVSNKKLLELEALRLESIGKAASGQGMRVATARLQQQQQQQQQRQQANKRAQKRLKNNKTGSRGGNKKGGAATQALQHQKQQQSHKQKQGGKKKKKKGRLLVRPRL</sequence>
<feature type="compositionally biased region" description="Basic and acidic residues" evidence="1">
    <location>
        <begin position="120"/>
        <end position="136"/>
    </location>
</feature>
<feature type="region of interest" description="Disordered" evidence="1">
    <location>
        <begin position="221"/>
        <end position="298"/>
    </location>
</feature>
<accession>F2UGM8</accession>
<evidence type="ECO:0000256" key="1">
    <source>
        <dbReference type="SAM" id="MobiDB-lite"/>
    </source>
</evidence>
<gene>
    <name evidence="2" type="ORF">PTSG_07897</name>
</gene>
<organism evidence="3">
    <name type="scientific">Salpingoeca rosetta (strain ATCC 50818 / BSB-021)</name>
    <dbReference type="NCBI Taxonomy" id="946362"/>
    <lineage>
        <taxon>Eukaryota</taxon>
        <taxon>Choanoflagellata</taxon>
        <taxon>Craspedida</taxon>
        <taxon>Salpingoecidae</taxon>
        <taxon>Salpingoeca</taxon>
    </lineage>
</organism>
<evidence type="ECO:0000313" key="2">
    <source>
        <dbReference type="EMBL" id="EGD75779.1"/>
    </source>
</evidence>
<keyword evidence="3" id="KW-1185">Reference proteome</keyword>
<dbReference type="AlphaFoldDB" id="F2UGM8"/>
<dbReference type="Proteomes" id="UP000007799">
    <property type="component" value="Unassembled WGS sequence"/>
</dbReference>
<dbReference type="RefSeq" id="XP_004991700.1">
    <property type="nucleotide sequence ID" value="XM_004991643.1"/>
</dbReference>
<feature type="region of interest" description="Disordered" evidence="1">
    <location>
        <begin position="108"/>
        <end position="181"/>
    </location>
</feature>
<evidence type="ECO:0000313" key="3">
    <source>
        <dbReference type="Proteomes" id="UP000007799"/>
    </source>
</evidence>
<protein>
    <submittedName>
        <fullName evidence="2">Uncharacterized protein</fullName>
    </submittedName>
</protein>
<feature type="compositionally biased region" description="Low complexity" evidence="1">
    <location>
        <begin position="224"/>
        <end position="241"/>
    </location>
</feature>
<reference evidence="2" key="1">
    <citation type="submission" date="2009-08" db="EMBL/GenBank/DDBJ databases">
        <title>Annotation of Salpingoeca rosetta.</title>
        <authorList>
            <consortium name="The Broad Institute Genome Sequencing Platform"/>
            <person name="Russ C."/>
            <person name="Cuomo C."/>
            <person name="Burger G."/>
            <person name="Gray M.W."/>
            <person name="Holland P.W.H."/>
            <person name="King N."/>
            <person name="Lang F.B.F."/>
            <person name="Roger A.J."/>
            <person name="Ruiz-Trillo I."/>
            <person name="Young S.K."/>
            <person name="Zeng Q."/>
            <person name="Gargeya S."/>
            <person name="Alvarado L."/>
            <person name="Berlin A."/>
            <person name="Chapman S.B."/>
            <person name="Chen Z."/>
            <person name="Freedman E."/>
            <person name="Gellesch M."/>
            <person name="Goldberg J."/>
            <person name="Griggs A."/>
            <person name="Gujja S."/>
            <person name="Heilman E."/>
            <person name="Heiman D."/>
            <person name="Howarth C."/>
            <person name="Mehta T."/>
            <person name="Neiman D."/>
            <person name="Pearson M."/>
            <person name="Roberts A."/>
            <person name="Saif S."/>
            <person name="Shea T."/>
            <person name="Shenoy N."/>
            <person name="Sisk P."/>
            <person name="Stolte C."/>
            <person name="Sykes S."/>
            <person name="White J."/>
            <person name="Yandava C."/>
            <person name="Haas B."/>
            <person name="Nusbaum C."/>
            <person name="Birren B."/>
        </authorList>
    </citation>
    <scope>NUCLEOTIDE SEQUENCE [LARGE SCALE GENOMIC DNA]</scope>
    <source>
        <strain evidence="2">ATCC 50818</strain>
    </source>
</reference>
<dbReference type="InParanoid" id="F2UGM8"/>
<dbReference type="EMBL" id="GL832973">
    <property type="protein sequence ID" value="EGD75779.1"/>
    <property type="molecule type" value="Genomic_DNA"/>
</dbReference>
<dbReference type="GeneID" id="16072260"/>
<feature type="compositionally biased region" description="Basic residues" evidence="1">
    <location>
        <begin position="138"/>
        <end position="150"/>
    </location>
</feature>
<feature type="compositionally biased region" description="Basic residues" evidence="1">
    <location>
        <begin position="275"/>
        <end position="298"/>
    </location>
</feature>